<dbReference type="KEGG" id="gim:F1728_25805"/>
<evidence type="ECO:0000256" key="2">
    <source>
        <dbReference type="ARBA" id="ARBA00022803"/>
    </source>
</evidence>
<evidence type="ECO:0000256" key="1">
    <source>
        <dbReference type="ARBA" id="ARBA00022737"/>
    </source>
</evidence>
<organism evidence="5 6">
    <name type="scientific">Gimesia benthica</name>
    <dbReference type="NCBI Taxonomy" id="2608982"/>
    <lineage>
        <taxon>Bacteria</taxon>
        <taxon>Pseudomonadati</taxon>
        <taxon>Planctomycetota</taxon>
        <taxon>Planctomycetia</taxon>
        <taxon>Planctomycetales</taxon>
        <taxon>Planctomycetaceae</taxon>
        <taxon>Gimesia</taxon>
    </lineage>
</organism>
<dbReference type="RefSeq" id="WP_155366465.1">
    <property type="nucleotide sequence ID" value="NZ_CP043930.1"/>
</dbReference>
<evidence type="ECO:0000313" key="6">
    <source>
        <dbReference type="Proteomes" id="UP000427281"/>
    </source>
</evidence>
<dbReference type="Pfam" id="PF13174">
    <property type="entry name" value="TPR_6"/>
    <property type="match status" value="1"/>
</dbReference>
<dbReference type="PANTHER" id="PTHR14027">
    <property type="entry name" value="RNA POLYMERASE-ASSOCIATED PROTEIN CTR9"/>
    <property type="match status" value="1"/>
</dbReference>
<evidence type="ECO:0000256" key="3">
    <source>
        <dbReference type="PROSITE-ProRule" id="PRU00339"/>
    </source>
</evidence>
<reference evidence="5 6" key="1">
    <citation type="submission" date="2019-09" db="EMBL/GenBank/DDBJ databases">
        <title>Gimesia benthica sp. nov., a novel bacterium isolated from deep-sea water of the Northwest Indian Ocean.</title>
        <authorList>
            <person name="Dai X."/>
        </authorList>
    </citation>
    <scope>NUCLEOTIDE SEQUENCE [LARGE SCALE GENOMIC DNA]</scope>
    <source>
        <strain evidence="5 6">E7</strain>
    </source>
</reference>
<dbReference type="InterPro" id="IPR019734">
    <property type="entry name" value="TPR_rpt"/>
</dbReference>
<dbReference type="InterPro" id="IPR031101">
    <property type="entry name" value="Ctr9"/>
</dbReference>
<keyword evidence="4" id="KW-1133">Transmembrane helix</keyword>
<keyword evidence="4" id="KW-0472">Membrane</keyword>
<accession>A0A6I6AGT7</accession>
<dbReference type="SUPFAM" id="SSF48452">
    <property type="entry name" value="TPR-like"/>
    <property type="match status" value="2"/>
</dbReference>
<evidence type="ECO:0000256" key="4">
    <source>
        <dbReference type="SAM" id="Phobius"/>
    </source>
</evidence>
<dbReference type="Proteomes" id="UP000427281">
    <property type="component" value="Chromosome"/>
</dbReference>
<dbReference type="GO" id="GO:0006368">
    <property type="term" value="P:transcription elongation by RNA polymerase II"/>
    <property type="evidence" value="ECO:0007669"/>
    <property type="project" value="TreeGrafter"/>
</dbReference>
<dbReference type="EMBL" id="CP043930">
    <property type="protein sequence ID" value="QGQ25874.1"/>
    <property type="molecule type" value="Genomic_DNA"/>
</dbReference>
<keyword evidence="1" id="KW-0677">Repeat</keyword>
<keyword evidence="6" id="KW-1185">Reference proteome</keyword>
<dbReference type="SMART" id="SM00028">
    <property type="entry name" value="TPR"/>
    <property type="match status" value="4"/>
</dbReference>
<evidence type="ECO:0000313" key="5">
    <source>
        <dbReference type="EMBL" id="QGQ25874.1"/>
    </source>
</evidence>
<dbReference type="PANTHER" id="PTHR14027:SF2">
    <property type="entry name" value="RNA POLYMERASE-ASSOCIATED PROTEIN CTR9 HOMOLOG"/>
    <property type="match status" value="1"/>
</dbReference>
<dbReference type="GO" id="GO:0006355">
    <property type="term" value="P:regulation of DNA-templated transcription"/>
    <property type="evidence" value="ECO:0007669"/>
    <property type="project" value="InterPro"/>
</dbReference>
<protein>
    <submittedName>
        <fullName evidence="5">Tetratricopeptide repeat protein</fullName>
    </submittedName>
</protein>
<dbReference type="InterPro" id="IPR011990">
    <property type="entry name" value="TPR-like_helical_dom_sf"/>
</dbReference>
<dbReference type="Gene3D" id="1.25.40.10">
    <property type="entry name" value="Tetratricopeptide repeat domain"/>
    <property type="match status" value="4"/>
</dbReference>
<proteinExistence type="predicted"/>
<dbReference type="Pfam" id="PF14559">
    <property type="entry name" value="TPR_19"/>
    <property type="match status" value="2"/>
</dbReference>
<dbReference type="GO" id="GO:0000993">
    <property type="term" value="F:RNA polymerase II complex binding"/>
    <property type="evidence" value="ECO:0007669"/>
    <property type="project" value="TreeGrafter"/>
</dbReference>
<dbReference type="AlphaFoldDB" id="A0A6I6AGT7"/>
<keyword evidence="2 3" id="KW-0802">TPR repeat</keyword>
<sequence length="406" mass="46903">MIFNPVPALFAEEQLLRKRLIILIAIFCLFFLIWIVSPRSSQPDPAQADEIIQTAERLLAEQQRPEAIDMLLNLLEVAPDNQKATFLLGHCYYQQKYYEQAANQFGSILPESEYYQPALLNSAKAYLKSARMEQAEQALKQFLHNAPASPSVITELQWLYFNQFRVREAKRLLTEALPLSENPYPLLYHLLQIEYFPPIAQESISLLKRINDAEPGQASIVLALGYCYWKLGETAQARELIEQSLTINPIRLETILTAADFYLETGDLEKSRKLLQPEKDYPTELQQQLQQDDRWHFLKSRIHFQNDDLPQSLEEIQLALKLNPSEIKYLQHRGSVYQASGEYESAQKQFKQTKIMARSYQELYKFVASGALDEPSKEDCQRIAAHLEMLGKTQQARLWKNIAASM</sequence>
<gene>
    <name evidence="5" type="ORF">F1728_25805</name>
</gene>
<feature type="transmembrane region" description="Helical" evidence="4">
    <location>
        <begin position="20"/>
        <end position="37"/>
    </location>
</feature>
<dbReference type="PROSITE" id="PS50005">
    <property type="entry name" value="TPR"/>
    <property type="match status" value="1"/>
</dbReference>
<name>A0A6I6AGT7_9PLAN</name>
<keyword evidence="4" id="KW-0812">Transmembrane</keyword>
<feature type="repeat" description="TPR" evidence="3">
    <location>
        <begin position="218"/>
        <end position="251"/>
    </location>
</feature>